<dbReference type="InterPro" id="IPR004090">
    <property type="entry name" value="Chemotax_Me-accpt_rcpt"/>
</dbReference>
<dbReference type="Gene3D" id="3.30.450.20">
    <property type="entry name" value="PAS domain"/>
    <property type="match status" value="1"/>
</dbReference>
<dbReference type="InterPro" id="IPR000727">
    <property type="entry name" value="T_SNARE_dom"/>
</dbReference>
<dbReference type="GO" id="GO:0005886">
    <property type="term" value="C:plasma membrane"/>
    <property type="evidence" value="ECO:0007669"/>
    <property type="project" value="UniProtKB-SubCell"/>
</dbReference>
<dbReference type="InterPro" id="IPR033480">
    <property type="entry name" value="sCache_2"/>
</dbReference>
<dbReference type="InterPro" id="IPR004089">
    <property type="entry name" value="MCPsignal_dom"/>
</dbReference>
<dbReference type="AlphaFoldDB" id="A0A078LTY8"/>
<dbReference type="GO" id="GO:0007165">
    <property type="term" value="P:signal transduction"/>
    <property type="evidence" value="ECO:0007669"/>
    <property type="project" value="UniProtKB-KW"/>
</dbReference>
<evidence type="ECO:0000256" key="7">
    <source>
        <dbReference type="ARBA" id="ARBA00022989"/>
    </source>
</evidence>
<dbReference type="eggNOG" id="COG0840">
    <property type="taxonomic scope" value="Bacteria"/>
</dbReference>
<dbReference type="Proteomes" id="UP000053902">
    <property type="component" value="Unassembled WGS sequence"/>
</dbReference>
<feature type="domain" description="HAMP" evidence="15">
    <location>
        <begin position="213"/>
        <end position="267"/>
    </location>
</feature>
<name>A0A078LTY8_9PSED</name>
<dbReference type="HOGENOM" id="CLU_000445_107_21_6"/>
<dbReference type="EMBL" id="CCSF01000001">
    <property type="protein sequence ID" value="CDZ93346.1"/>
    <property type="molecule type" value="Genomic_DNA"/>
</dbReference>
<evidence type="ECO:0000313" key="17">
    <source>
        <dbReference type="Proteomes" id="UP000053902"/>
    </source>
</evidence>
<comment type="similarity">
    <text evidence="10">Belongs to the methyl-accepting chemotaxis (MCP) protein family.</text>
</comment>
<evidence type="ECO:0000256" key="5">
    <source>
        <dbReference type="ARBA" id="ARBA00022519"/>
    </source>
</evidence>
<keyword evidence="4" id="KW-0145">Chemotaxis</keyword>
<evidence type="ECO:0000256" key="1">
    <source>
        <dbReference type="ARBA" id="ARBA00004429"/>
    </source>
</evidence>
<keyword evidence="3" id="KW-0488">Methylation</keyword>
<dbReference type="CDD" id="cd11386">
    <property type="entry name" value="MCP_signal"/>
    <property type="match status" value="1"/>
</dbReference>
<dbReference type="FunFam" id="1.10.287.950:FF:000001">
    <property type="entry name" value="Methyl-accepting chemotaxis sensory transducer"/>
    <property type="match status" value="1"/>
</dbReference>
<reference evidence="16 17" key="1">
    <citation type="submission" date="2014-07" db="EMBL/GenBank/DDBJ databases">
        <authorList>
            <person name="Urmite Genomes Urmite Genomes"/>
        </authorList>
    </citation>
    <scope>NUCLEOTIDE SEQUENCE [LARGE SCALE GENOMIC DNA]</scope>
    <source>
        <strain evidence="16 17">20_BN</strain>
    </source>
</reference>
<evidence type="ECO:0000256" key="12">
    <source>
        <dbReference type="SAM" id="Phobius"/>
    </source>
</evidence>
<dbReference type="InterPro" id="IPR003660">
    <property type="entry name" value="HAMP_dom"/>
</dbReference>
<dbReference type="SMART" id="SM00304">
    <property type="entry name" value="HAMP"/>
    <property type="match status" value="1"/>
</dbReference>
<keyword evidence="7 12" id="KW-1133">Transmembrane helix</keyword>
<feature type="transmembrane region" description="Helical" evidence="12">
    <location>
        <begin position="189"/>
        <end position="212"/>
    </location>
</feature>
<keyword evidence="17" id="KW-1185">Reference proteome</keyword>
<organism evidence="16 17">
    <name type="scientific">Pseudomonas saudiphocaensis</name>
    <dbReference type="NCBI Taxonomy" id="1499686"/>
    <lineage>
        <taxon>Bacteria</taxon>
        <taxon>Pseudomonadati</taxon>
        <taxon>Pseudomonadota</taxon>
        <taxon>Gammaproteobacteria</taxon>
        <taxon>Pseudomonadales</taxon>
        <taxon>Pseudomonadaceae</taxon>
        <taxon>Pseudomonas</taxon>
    </lineage>
</organism>
<dbReference type="Pfam" id="PF00015">
    <property type="entry name" value="MCPsignal"/>
    <property type="match status" value="1"/>
</dbReference>
<sequence length="544" mass="59128">MNMLRSFPISKRLWLIPLVAVAMLFLLGMLMMQQVRSDLYKAKQLMTQNIVETSLGILSHYQQLEASGAMSKADAQKAAMEQVKVLRYGEDDYFWINDMGPTMLMHPMRPELDGQDLSKTKDPNGKELFNEMVKVARQQGAGLVEYEWAKPGEKNPVPKISYVELFKPWGWIIGSGIYVDDVEKEFQGYMVRFSLIGLAIAVLLAVIVAVLIRSITQPLRHSMQAMANIASGEADLTRELDVSGNDELTALGRDFNTFSRKLRTLIGQLSNTANALDQSSGTLGKLAEQAHKQSQQQLQQMELVATAVNEVTYAVQEVAKNAEHASNEVGEADNQAGLGQQNIEASLQQIDQLSSTISQAVDVIQSLADETTKIGSVLEVIGSIADQTNLLALNAAIEAARAGDQGRGFAVVADEVRMLAQRTQQSTAEIHTMIEGLQKNSGAAVSVIMESNRATQATVEQASQAGESLGQIAQSLRNLSGLNSSIASATLQQSHVVEDINQNVTQAAGLAQESTNAAEQSSAAGRQLGELAEQLNRLLRQFKV</sequence>
<dbReference type="SMART" id="SM00283">
    <property type="entry name" value="MA"/>
    <property type="match status" value="1"/>
</dbReference>
<evidence type="ECO:0000256" key="6">
    <source>
        <dbReference type="ARBA" id="ARBA00022692"/>
    </source>
</evidence>
<evidence type="ECO:0000259" key="14">
    <source>
        <dbReference type="PROSITE" id="PS50192"/>
    </source>
</evidence>
<evidence type="ECO:0000256" key="11">
    <source>
        <dbReference type="PROSITE-ProRule" id="PRU00284"/>
    </source>
</evidence>
<keyword evidence="5" id="KW-0997">Cell inner membrane</keyword>
<evidence type="ECO:0000313" key="16">
    <source>
        <dbReference type="EMBL" id="CDZ93346.1"/>
    </source>
</evidence>
<dbReference type="PANTHER" id="PTHR32089:SF119">
    <property type="entry name" value="METHYL-ACCEPTING CHEMOTAXIS PROTEIN CTPL"/>
    <property type="match status" value="1"/>
</dbReference>
<dbReference type="OrthoDB" id="2489132at2"/>
<evidence type="ECO:0000256" key="8">
    <source>
        <dbReference type="ARBA" id="ARBA00023136"/>
    </source>
</evidence>
<dbReference type="Gene3D" id="1.10.287.950">
    <property type="entry name" value="Methyl-accepting chemotaxis protein"/>
    <property type="match status" value="1"/>
</dbReference>
<dbReference type="Pfam" id="PF17200">
    <property type="entry name" value="sCache_2"/>
    <property type="match status" value="1"/>
</dbReference>
<gene>
    <name evidence="16" type="ORF">BN1079_00634</name>
</gene>
<dbReference type="PROSITE" id="PS50885">
    <property type="entry name" value="HAMP"/>
    <property type="match status" value="1"/>
</dbReference>
<keyword evidence="9 11" id="KW-0807">Transducer</keyword>
<keyword evidence="8 12" id="KW-0472">Membrane</keyword>
<dbReference type="GO" id="GO:0004888">
    <property type="term" value="F:transmembrane signaling receptor activity"/>
    <property type="evidence" value="ECO:0007669"/>
    <property type="project" value="InterPro"/>
</dbReference>
<keyword evidence="2" id="KW-1003">Cell membrane</keyword>
<dbReference type="SUPFAM" id="SSF58104">
    <property type="entry name" value="Methyl-accepting chemotaxis protein (MCP) signaling domain"/>
    <property type="match status" value="1"/>
</dbReference>
<feature type="domain" description="Methyl-accepting transducer" evidence="13">
    <location>
        <begin position="272"/>
        <end position="508"/>
    </location>
</feature>
<evidence type="ECO:0000256" key="9">
    <source>
        <dbReference type="ARBA" id="ARBA00023224"/>
    </source>
</evidence>
<proteinExistence type="inferred from homology"/>
<feature type="domain" description="T-SNARE coiled-coil homology" evidence="14">
    <location>
        <begin position="459"/>
        <end position="521"/>
    </location>
</feature>
<dbReference type="PANTHER" id="PTHR32089">
    <property type="entry name" value="METHYL-ACCEPTING CHEMOTAXIS PROTEIN MCPB"/>
    <property type="match status" value="1"/>
</dbReference>
<accession>A0A078LTY8</accession>
<dbReference type="PROSITE" id="PS50111">
    <property type="entry name" value="CHEMOTAXIS_TRANSDUC_2"/>
    <property type="match status" value="1"/>
</dbReference>
<dbReference type="PROSITE" id="PS50192">
    <property type="entry name" value="T_SNARE"/>
    <property type="match status" value="1"/>
</dbReference>
<evidence type="ECO:0000259" key="15">
    <source>
        <dbReference type="PROSITE" id="PS50885"/>
    </source>
</evidence>
<dbReference type="STRING" id="1499686.BN1079_00634"/>
<dbReference type="PRINTS" id="PR00260">
    <property type="entry name" value="CHEMTRNSDUCR"/>
</dbReference>
<evidence type="ECO:0000256" key="2">
    <source>
        <dbReference type="ARBA" id="ARBA00022475"/>
    </source>
</evidence>
<dbReference type="CDD" id="cd06225">
    <property type="entry name" value="HAMP"/>
    <property type="match status" value="1"/>
</dbReference>
<keyword evidence="6 12" id="KW-0812">Transmembrane</keyword>
<dbReference type="SMART" id="SM01049">
    <property type="entry name" value="Cache_2"/>
    <property type="match status" value="1"/>
</dbReference>
<evidence type="ECO:0000256" key="3">
    <source>
        <dbReference type="ARBA" id="ARBA00022481"/>
    </source>
</evidence>
<comment type="subcellular location">
    <subcellularLocation>
        <location evidence="1">Cell inner membrane</location>
        <topology evidence="1">Multi-pass membrane protein</topology>
    </subcellularLocation>
</comment>
<dbReference type="GO" id="GO:0006935">
    <property type="term" value="P:chemotaxis"/>
    <property type="evidence" value="ECO:0007669"/>
    <property type="project" value="UniProtKB-KW"/>
</dbReference>
<evidence type="ECO:0000256" key="4">
    <source>
        <dbReference type="ARBA" id="ARBA00022500"/>
    </source>
</evidence>
<evidence type="ECO:0000259" key="13">
    <source>
        <dbReference type="PROSITE" id="PS50111"/>
    </source>
</evidence>
<protein>
    <submittedName>
        <fullName evidence="16">Chemotaxis sensory transducer</fullName>
    </submittedName>
</protein>
<evidence type="ECO:0000256" key="10">
    <source>
        <dbReference type="ARBA" id="ARBA00029447"/>
    </source>
</evidence>
<dbReference type="Pfam" id="PF00672">
    <property type="entry name" value="HAMP"/>
    <property type="match status" value="1"/>
</dbReference>